<comment type="similarity">
    <text evidence="1">Belongs to the SBNO family.</text>
</comment>
<dbReference type="EMBL" id="LAZR01000150">
    <property type="protein sequence ID" value="KKN86197.1"/>
    <property type="molecule type" value="Genomic_DNA"/>
</dbReference>
<evidence type="ECO:0000256" key="3">
    <source>
        <dbReference type="SAM" id="MobiDB-lite"/>
    </source>
</evidence>
<feature type="region of interest" description="Disordered" evidence="3">
    <location>
        <begin position="1866"/>
        <end position="1901"/>
    </location>
</feature>
<dbReference type="InterPro" id="IPR026741">
    <property type="entry name" value="SNO"/>
</dbReference>
<feature type="coiled-coil region" evidence="2">
    <location>
        <begin position="1054"/>
        <end position="1081"/>
    </location>
</feature>
<dbReference type="InterPro" id="IPR014001">
    <property type="entry name" value="Helicase_ATP-bd"/>
</dbReference>
<dbReference type="PANTHER" id="PTHR12706">
    <property type="entry name" value="STRAWBERRY NOTCH-RELATED"/>
    <property type="match status" value="1"/>
</dbReference>
<evidence type="ECO:0000256" key="1">
    <source>
        <dbReference type="ARBA" id="ARBA00006992"/>
    </source>
</evidence>
<dbReference type="Gene3D" id="3.40.50.300">
    <property type="entry name" value="P-loop containing nucleotide triphosphate hydrolases"/>
    <property type="match status" value="2"/>
</dbReference>
<dbReference type="InterPro" id="IPR039187">
    <property type="entry name" value="SNO_AAA"/>
</dbReference>
<comment type="caution">
    <text evidence="5">The sequence shown here is derived from an EMBL/GenBank/DDBJ whole genome shotgun (WGS) entry which is preliminary data.</text>
</comment>
<reference evidence="5" key="1">
    <citation type="journal article" date="2015" name="Nature">
        <title>Complex archaea that bridge the gap between prokaryotes and eukaryotes.</title>
        <authorList>
            <person name="Spang A."/>
            <person name="Saw J.H."/>
            <person name="Jorgensen S.L."/>
            <person name="Zaremba-Niedzwiedzka K."/>
            <person name="Martijn J."/>
            <person name="Lind A.E."/>
            <person name="van Eijk R."/>
            <person name="Schleper C."/>
            <person name="Guy L."/>
            <person name="Ettema T.J."/>
        </authorList>
    </citation>
    <scope>NUCLEOTIDE SEQUENCE</scope>
</reference>
<dbReference type="PROSITE" id="PS51192">
    <property type="entry name" value="HELICASE_ATP_BIND_1"/>
    <property type="match status" value="1"/>
</dbReference>
<sequence>MADTTDTKDTPVQMVSWVTFPKKQALLKRLIDDKGNPGLILRVAENEEGAAVAKMAQDGGFKLRSSGSMLTMIFERGKPIPYKTSQIAQMIGGELTRMPRERLMSSDMVINLFKRAPRTTEVTAETEEPKADDKPKAIVPDPDSVEVIGLNMRGEEVVRDSQGRFIRVTDAEGTTSFIHESEGGRPALFLRARKPEDLNGVAAGIVRMARKGTLHRRDLDRVLAAALEEGPAGKIVIDQEEAFDLLREQMLRQITSLAIEGDNERSSFIQALRISANSSFVISRQTQKGEDLRPGISLLSLIRRQARGHDRVDFRGDRDLGVALPRLSASDASLQVQDFSEVSEAGMTDYAMNVLSRRPAEGNSIFIVPADIDEDNFERLRSEIDRNYGLEAVAEIAPGVADGVRDGREVKMFFVGDRRPEALDALPQAALRSITVATDDDLVSLEREITRSRGKIREFNRGEVAVSDAAKLEDERAENTRQRPYQPLSRVGEPFTMIPRALEGATAKALNRCFRDAEPYGGIDAMVAQSLGRSVADLGDILTPEQVDAVALRMNAAERGRGFLEADQTGVGKGRTMSAIMKAHLREKPENRCLYVTESAAINVPDVLRDTKAVDGLKEARVLLLTSGSEFVDITVDAVTGEEIRREIVSIKPKQRRELFERGVWPEGYNLVITTYSQFNVKEDAPQAEWLANIAGDDTMFILDEAHNALNPRSNTGRNFRKAINRLKPENVAFATGTPSRNPQGMDLYKPLLPQGEGSNVAGILENIASGGEVAQEAFATMLAEDGVMIRRDHDLSATDYVVNLPDDQKMLEYQDTMNRFSPIVEGMIDVSTQIGEIVGRVQAIQFRQMVNAGMDERQARSATNELSQYSLAIGGPLSNLARIMMNAIKVDQVVEAAIAEMDQGRKPLITFHSTNAALLNEMSRDEDGNRLNEEDLAALPEMTIRDQIRRIHNGLYKMKIDGETLDPRANNSDAMRALRQLARASRGRNGNGRNVIAASQRLQDAIAAIDDGQARDAMSARAAEIDAKIVPHTPLRDVVEAYTRLSSISYYDEAECQQVIEAYEDALNNISDELEEDHLAELEGIIIGFRATTEPGTRRELVTDINEAFRKIVLPRVMNDEIKEDLAAFEADVDALGGDRDQYDAINEAFARIDQLINEIPDLPVSPVDALIERLEANNIRTGEISGRTLCYRENRIQKRGGRNRKEIVDSFNGGDIDALLYNSAGATGGSYHAGATFTDQRPRSMIEFEAPIDIIKYVQAQGRGNRYDQVASPKVVSVMTGLTPEMRILQQRNGKLRSLGASVDGNRSHPLLLDDVPDLLNRVGDEATRNVLLSSPALARRLGFPKFAEEDVLNVADVDNGNDEGSGVAKSGLESLANKVLARSIMLPAHEQDDLIQRIRMEFDVLIEELESRNANPLRPKEFGGTVDIRTTTIFSGQELEEDDLDTSVFLSPVYMSTGNHDLGEDPVAAERLVTMVERAITMHGSDGLKPYADRINQNLAGLMRPYLPNGHEMDAALTNPAEIPGRFAREYHKITDLAWVLENLQPGVSLRFPSVTDMEGFKSRTVVDLVPPKDPSHYDMPSAYKIKTICPGDSRTETIAVSRIMSNKMEDIRFRPGISDGFNDAYLREFSEAANLRQQMPVQILGGNILQAITTANEHSLGTVSLYRDTHGAVHRGIVVHDSKIDMTMLPVVLPNAVVASEVATQFARAAGDFVRGDASSYMRIWGSMEDDARGPGPRDMADIIIRLTGRNAKIDMQPLRRGNMEFYESRPGLYEAIHNKPIPETIPTRAFRKPGTNHKYLSEFKVDTPAGRDRLYTVLSLLGNIPMMTDGTHRDLTNETMESINRDGPRGLEGADGPITYFFGEGDQTAEDGETFTAQADDEEPAEWAGDLEGLEF</sequence>
<feature type="compositionally biased region" description="Acidic residues" evidence="3">
    <location>
        <begin position="1872"/>
        <end position="1890"/>
    </location>
</feature>
<protein>
    <recommendedName>
        <fullName evidence="4">Helicase ATP-binding domain-containing protein</fullName>
    </recommendedName>
</protein>
<evidence type="ECO:0000259" key="4">
    <source>
        <dbReference type="PROSITE" id="PS51192"/>
    </source>
</evidence>
<dbReference type="PANTHER" id="PTHR12706:SF30">
    <property type="entry name" value="PROTEIN STRAWBERRY NOTCH-RELATED"/>
    <property type="match status" value="1"/>
</dbReference>
<dbReference type="InterPro" id="IPR027417">
    <property type="entry name" value="P-loop_NTPase"/>
</dbReference>
<feature type="domain" description="Helicase ATP-binding" evidence="4">
    <location>
        <begin position="554"/>
        <end position="757"/>
    </location>
</feature>
<proteinExistence type="inferred from homology"/>
<feature type="compositionally biased region" description="Basic and acidic residues" evidence="3">
    <location>
        <begin position="127"/>
        <end position="136"/>
    </location>
</feature>
<dbReference type="Pfam" id="PF13871">
    <property type="entry name" value="Helicase_C_4"/>
    <property type="match status" value="1"/>
</dbReference>
<dbReference type="Pfam" id="PF13872">
    <property type="entry name" value="AAA_34"/>
    <property type="match status" value="1"/>
</dbReference>
<organism evidence="5">
    <name type="scientific">marine sediment metagenome</name>
    <dbReference type="NCBI Taxonomy" id="412755"/>
    <lineage>
        <taxon>unclassified sequences</taxon>
        <taxon>metagenomes</taxon>
        <taxon>ecological metagenomes</taxon>
    </lineage>
</organism>
<dbReference type="SUPFAM" id="SSF52540">
    <property type="entry name" value="P-loop containing nucleoside triphosphate hydrolases"/>
    <property type="match status" value="2"/>
</dbReference>
<accession>A0A0F9UFP8</accession>
<keyword evidence="2" id="KW-0175">Coiled coil</keyword>
<feature type="region of interest" description="Disordered" evidence="3">
    <location>
        <begin position="119"/>
        <end position="140"/>
    </location>
</feature>
<dbReference type="InterPro" id="IPR026937">
    <property type="entry name" value="SBNO_Helicase_C_dom"/>
</dbReference>
<evidence type="ECO:0000313" key="5">
    <source>
        <dbReference type="EMBL" id="KKN86197.1"/>
    </source>
</evidence>
<name>A0A0F9UFP8_9ZZZZ</name>
<dbReference type="GO" id="GO:0006355">
    <property type="term" value="P:regulation of DNA-templated transcription"/>
    <property type="evidence" value="ECO:0007669"/>
    <property type="project" value="InterPro"/>
</dbReference>
<evidence type="ECO:0000256" key="2">
    <source>
        <dbReference type="SAM" id="Coils"/>
    </source>
</evidence>
<gene>
    <name evidence="5" type="ORF">LCGC14_0270660</name>
</gene>